<organism evidence="2 3">
    <name type="scientific">Nocardiopsis gilva YIM 90087</name>
    <dbReference type="NCBI Taxonomy" id="1235441"/>
    <lineage>
        <taxon>Bacteria</taxon>
        <taxon>Bacillati</taxon>
        <taxon>Actinomycetota</taxon>
        <taxon>Actinomycetes</taxon>
        <taxon>Streptosporangiales</taxon>
        <taxon>Nocardiopsidaceae</taxon>
        <taxon>Nocardiopsis</taxon>
    </lineage>
</organism>
<proteinExistence type="predicted"/>
<dbReference type="RefSeq" id="WP_017616676.1">
    <property type="nucleotide sequence ID" value="NZ_ANBG01000015.1"/>
</dbReference>
<dbReference type="OrthoDB" id="3531090at2"/>
<feature type="compositionally biased region" description="Low complexity" evidence="1">
    <location>
        <begin position="1"/>
        <end position="13"/>
    </location>
</feature>
<evidence type="ECO:0000313" key="2">
    <source>
        <dbReference type="EMBL" id="ASU83689.1"/>
    </source>
</evidence>
<feature type="region of interest" description="Disordered" evidence="1">
    <location>
        <begin position="285"/>
        <end position="312"/>
    </location>
</feature>
<sequence length="414" mass="43683">MTATSRTSAFAAADEPPETEFGNLCDQARDLAESGHLKRAAQVYARVLEGGSRRHRARAALGLAVVRHDMGDIGAAREADRIAMDTGHPEYAPRAGYHLALSYEEDGVVQQAEGAWREVLDAGNDRYTPAAHYGLARLAEERGDAAAAVAHWGQVLEGPDTGLAARAAHDYAERLLARGEVDAAAEVVQRGLEADEHPGLRLLLGAVYVERAIGEFGAVVDASRSDPEGARTVEPATAAASVELLARLLAVRGDADGADRTWELGLTHSDTATAADVRSRLRRGFAAPNADGPADEDAAAAGGATGTGAGDGPAEEAVAWWDPYLEAAVAQGSLPVLTGELFSAFDQMYSRLALPLVGDETRATALRQTLQEAVRSPGAYVWGRSLHDDFAERLRLATGSDADVLPAGWPDHEE</sequence>
<keyword evidence="3" id="KW-1185">Reference proteome</keyword>
<dbReference type="Proteomes" id="UP000215005">
    <property type="component" value="Chromosome"/>
</dbReference>
<feature type="region of interest" description="Disordered" evidence="1">
    <location>
        <begin position="1"/>
        <end position="21"/>
    </location>
</feature>
<evidence type="ECO:0000256" key="1">
    <source>
        <dbReference type="SAM" id="MobiDB-lite"/>
    </source>
</evidence>
<protein>
    <recommendedName>
        <fullName evidence="4">Tetratricopeptide repeat protein</fullName>
    </recommendedName>
</protein>
<name>A0A223S6M3_9ACTN</name>
<accession>A0A223S6M3</accession>
<dbReference type="InterPro" id="IPR011990">
    <property type="entry name" value="TPR-like_helical_dom_sf"/>
</dbReference>
<evidence type="ECO:0008006" key="4">
    <source>
        <dbReference type="Google" id="ProtNLM"/>
    </source>
</evidence>
<evidence type="ECO:0000313" key="3">
    <source>
        <dbReference type="Proteomes" id="UP000215005"/>
    </source>
</evidence>
<gene>
    <name evidence="2" type="ORF">CDO52_13625</name>
</gene>
<reference evidence="2 3" key="1">
    <citation type="submission" date="2017-08" db="EMBL/GenBank/DDBJ databases">
        <title>The complete genome sequence of Nocardiopsis gilva YIM 90087.</title>
        <authorList>
            <person name="Yin M."/>
            <person name="Tang S."/>
        </authorList>
    </citation>
    <scope>NUCLEOTIDE SEQUENCE [LARGE SCALE GENOMIC DNA]</scope>
    <source>
        <strain evidence="2 3">YIM 90087</strain>
    </source>
</reference>
<dbReference type="Gene3D" id="1.25.40.10">
    <property type="entry name" value="Tetratricopeptide repeat domain"/>
    <property type="match status" value="2"/>
</dbReference>
<dbReference type="AlphaFoldDB" id="A0A223S6M3"/>
<dbReference type="SUPFAM" id="SSF81901">
    <property type="entry name" value="HCP-like"/>
    <property type="match status" value="1"/>
</dbReference>
<dbReference type="EMBL" id="CP022753">
    <property type="protein sequence ID" value="ASU83689.1"/>
    <property type="molecule type" value="Genomic_DNA"/>
</dbReference>
<dbReference type="KEGG" id="ngv:CDO52_13625"/>